<dbReference type="InterPro" id="IPR027268">
    <property type="entry name" value="Peptidase_M4/M1_CTD_sf"/>
</dbReference>
<keyword evidence="6" id="KW-0479">Metal-binding</keyword>
<comment type="subcellular location">
    <subcellularLocation>
        <location evidence="2">Secreted</location>
    </subcellularLocation>
</comment>
<evidence type="ECO:0000256" key="7">
    <source>
        <dbReference type="ARBA" id="ARBA00022801"/>
    </source>
</evidence>
<sequence length="661" mass="72331">MIKEIDMRDLMSQQSAEAQLEHLAARAADMSRHLPDAHEIRVRNMNPMTGSPATLISAHASPGSGTLIEQALNHVRTMSSVLGFTPQEVPEFVPDPHIQTTSAGTSIVHLHQHYHGVPIFQMVRAVRFTRQGAVKDVVGDNVQIPGNFETVPSLGVKDAMRALQGFIAPADVTDELSRTDQWGEPYPVSLADMSSYEPEVIATFPLPCRPTILAKGPFGDCPRASLVTFYQGPQMRLGWDFMVTLPEHQGQYEIIVAADAEAPGEILYSQDCTSHMEAQGNVYLVNGDSERQMVRFPRPLTDYPVPLPEDLPETFPGDWVAESQTAGNSTIARLGDSPVTLNGEVNGEVVTFNPSDPFGDDQKLLNIFYYCCYMHDFFYLLGFDERAGNFQEINLTGLGFGGDSVDALAHSGTVPGTANMLTPDDGMNPTMNMGLVTGTNRHTAFSADVVYHEFVHGVTNRFVGGRMNTRALSEPQSRGMGEGWSDYFALTVQNFFRDEEVVTIGTWVVDNANGIRGLPYNDEFPDHFGNIGTGRYGRACGPLGDQVCVHSIGEIWCATLMSMNRRFVEHFGRERGYNAGWRIVADGLRLTRANPSFLDARDGILDALDDLLDTGRLSAADHQAARRAAWQTFAGYGMGPNARSLGASLLGIEADFGVPSD</sequence>
<dbReference type="Gene3D" id="1.10.390.10">
    <property type="entry name" value="Neutral Protease Domain 2"/>
    <property type="match status" value="1"/>
</dbReference>
<dbReference type="Pfam" id="PF02128">
    <property type="entry name" value="Peptidase_M36"/>
    <property type="match status" value="1"/>
</dbReference>
<comment type="similarity">
    <text evidence="3">Belongs to the peptidase M36 family.</text>
</comment>
<dbReference type="InterPro" id="IPR001842">
    <property type="entry name" value="Peptidase_M36"/>
</dbReference>
<evidence type="ECO:0000256" key="6">
    <source>
        <dbReference type="ARBA" id="ARBA00022723"/>
    </source>
</evidence>
<dbReference type="EMBL" id="AZHX01000811">
    <property type="protein sequence ID" value="ETX05991.1"/>
    <property type="molecule type" value="Genomic_DNA"/>
</dbReference>
<dbReference type="GO" id="GO:0006508">
    <property type="term" value="P:proteolysis"/>
    <property type="evidence" value="ECO:0007669"/>
    <property type="project" value="UniProtKB-KW"/>
</dbReference>
<keyword evidence="10" id="KW-0865">Zymogen</keyword>
<comment type="cofactor">
    <cofactor evidence="1">
        <name>Zn(2+)</name>
        <dbReference type="ChEBI" id="CHEBI:29105"/>
    </cofactor>
</comment>
<keyword evidence="4" id="KW-0964">Secreted</keyword>
<dbReference type="Gene3D" id="3.10.170.10">
    <property type="match status" value="1"/>
</dbReference>
<dbReference type="Proteomes" id="UP000019140">
    <property type="component" value="Unassembled WGS sequence"/>
</dbReference>
<proteinExistence type="inferred from homology"/>
<dbReference type="SUPFAM" id="SSF55486">
    <property type="entry name" value="Metalloproteases ('zincins'), catalytic domain"/>
    <property type="match status" value="1"/>
</dbReference>
<evidence type="ECO:0000313" key="11">
    <source>
        <dbReference type="EMBL" id="ETX05991.1"/>
    </source>
</evidence>
<dbReference type="GO" id="GO:0008270">
    <property type="term" value="F:zinc ion binding"/>
    <property type="evidence" value="ECO:0007669"/>
    <property type="project" value="InterPro"/>
</dbReference>
<dbReference type="PANTHER" id="PTHR33478:SF1">
    <property type="entry name" value="EXTRACELLULAR METALLOPROTEINASE MEP"/>
    <property type="match status" value="1"/>
</dbReference>
<evidence type="ECO:0000313" key="12">
    <source>
        <dbReference type="Proteomes" id="UP000019140"/>
    </source>
</evidence>
<evidence type="ECO:0000256" key="10">
    <source>
        <dbReference type="ARBA" id="ARBA00023145"/>
    </source>
</evidence>
<evidence type="ECO:0000256" key="4">
    <source>
        <dbReference type="ARBA" id="ARBA00022525"/>
    </source>
</evidence>
<evidence type="ECO:0000256" key="8">
    <source>
        <dbReference type="ARBA" id="ARBA00022833"/>
    </source>
</evidence>
<dbReference type="GO" id="GO:0005615">
    <property type="term" value="C:extracellular space"/>
    <property type="evidence" value="ECO:0007669"/>
    <property type="project" value="InterPro"/>
</dbReference>
<evidence type="ECO:0000256" key="2">
    <source>
        <dbReference type="ARBA" id="ARBA00004613"/>
    </source>
</evidence>
<protein>
    <recommendedName>
        <fullName evidence="13">FTP domain-containing protein</fullName>
    </recommendedName>
</protein>
<evidence type="ECO:0008006" key="13">
    <source>
        <dbReference type="Google" id="ProtNLM"/>
    </source>
</evidence>
<dbReference type="InterPro" id="IPR050371">
    <property type="entry name" value="Fungal_virulence_M36"/>
</dbReference>
<organism evidence="11 12">
    <name type="scientific">Candidatus Entotheonella gemina</name>
    <dbReference type="NCBI Taxonomy" id="1429439"/>
    <lineage>
        <taxon>Bacteria</taxon>
        <taxon>Pseudomonadati</taxon>
        <taxon>Nitrospinota/Tectimicrobiota group</taxon>
        <taxon>Candidatus Tectimicrobiota</taxon>
        <taxon>Candidatus Entotheonellia</taxon>
        <taxon>Candidatus Entotheonellales</taxon>
        <taxon>Candidatus Entotheonellaceae</taxon>
        <taxon>Candidatus Entotheonella</taxon>
    </lineage>
</organism>
<evidence type="ECO:0000256" key="3">
    <source>
        <dbReference type="ARBA" id="ARBA00006006"/>
    </source>
</evidence>
<dbReference type="PANTHER" id="PTHR33478">
    <property type="entry name" value="EXTRACELLULAR METALLOPROTEINASE MEP"/>
    <property type="match status" value="1"/>
</dbReference>
<evidence type="ECO:0000256" key="5">
    <source>
        <dbReference type="ARBA" id="ARBA00022670"/>
    </source>
</evidence>
<gene>
    <name evidence="11" type="ORF">ETSY2_19760</name>
</gene>
<keyword evidence="7" id="KW-0378">Hydrolase</keyword>
<keyword evidence="9" id="KW-0482">Metalloprotease</keyword>
<keyword evidence="5" id="KW-0645">Protease</keyword>
<keyword evidence="8" id="KW-0862">Zinc</keyword>
<dbReference type="AlphaFoldDB" id="W4M7U3"/>
<comment type="caution">
    <text evidence="11">The sequence shown here is derived from an EMBL/GenBank/DDBJ whole genome shotgun (WGS) entry which is preliminary data.</text>
</comment>
<dbReference type="GO" id="GO:0004222">
    <property type="term" value="F:metalloendopeptidase activity"/>
    <property type="evidence" value="ECO:0007669"/>
    <property type="project" value="InterPro"/>
</dbReference>
<reference evidence="11 12" key="1">
    <citation type="journal article" date="2014" name="Nature">
        <title>An environmental bacterial taxon with a large and distinct metabolic repertoire.</title>
        <authorList>
            <person name="Wilson M.C."/>
            <person name="Mori T."/>
            <person name="Ruckert C."/>
            <person name="Uria A.R."/>
            <person name="Helf M.J."/>
            <person name="Takada K."/>
            <person name="Gernert C."/>
            <person name="Steffens U.A."/>
            <person name="Heycke N."/>
            <person name="Schmitt S."/>
            <person name="Rinke C."/>
            <person name="Helfrich E.J."/>
            <person name="Brachmann A.O."/>
            <person name="Gurgui C."/>
            <person name="Wakimoto T."/>
            <person name="Kracht M."/>
            <person name="Crusemann M."/>
            <person name="Hentschel U."/>
            <person name="Abe I."/>
            <person name="Matsunaga S."/>
            <person name="Kalinowski J."/>
            <person name="Takeyama H."/>
            <person name="Piel J."/>
        </authorList>
    </citation>
    <scope>NUCLEOTIDE SEQUENCE [LARGE SCALE GENOMIC DNA]</scope>
    <source>
        <strain evidence="12">TSY2</strain>
    </source>
</reference>
<evidence type="ECO:0000256" key="1">
    <source>
        <dbReference type="ARBA" id="ARBA00001947"/>
    </source>
</evidence>
<evidence type="ECO:0000256" key="9">
    <source>
        <dbReference type="ARBA" id="ARBA00023049"/>
    </source>
</evidence>
<keyword evidence="12" id="KW-1185">Reference proteome</keyword>
<accession>W4M7U3</accession>
<name>W4M7U3_9BACT</name>
<dbReference type="HOGENOM" id="CLU_414871_0_0_7"/>